<evidence type="ECO:0000256" key="6">
    <source>
        <dbReference type="ARBA" id="ARBA00022927"/>
    </source>
</evidence>
<evidence type="ECO:0000256" key="3">
    <source>
        <dbReference type="ARBA" id="ARBA00009466"/>
    </source>
</evidence>
<evidence type="ECO:0000256" key="2">
    <source>
        <dbReference type="ARBA" id="ARBA00004496"/>
    </source>
</evidence>
<dbReference type="Proteomes" id="UP001281761">
    <property type="component" value="Unassembled WGS sequence"/>
</dbReference>
<keyword evidence="5" id="KW-0963">Cytoplasm</keyword>
<dbReference type="EMBL" id="JARBJD010000017">
    <property type="protein sequence ID" value="KAK2961262.1"/>
    <property type="molecule type" value="Genomic_DNA"/>
</dbReference>
<sequence length="1119" mass="128066">MNPTEILQLEQYTTVYFTSHDSSMRLESQSWLDEISTRDNLIEICSNVITNSQNPYALLFCCDTIRRYFSEQWSTVPLEQRTGFRTFLHQYLINSGPLIIDAAYSNVSPLTRGNSTPPLITATQSICKLYARVLKLGWSVDGDDMSADTFGEFFSDNLSLSLVGLEVLYEVLFEVCYNQEKAFTATEHRKCQVNYRTTCLLGSVTIAHQCLSSYIQRAYANMNPSQQHRILSRSLHLALMCWSFDFIGTNPSAAADDNASVHIPATWQPIFEDPATLLLYFDLYDQLPDYPDERKRTLEILCQLAAVRRTAFTSDDSRLLFLHSMMEHLNTIMKKSDWQQDTEIFHQLCRLVFKLKVTFTNQELETAVCYSDFISNVNHMTIKVFQNWQSSSNATFYLLSFWSRMVQTAPRGNAHYSRSTMSFRPIDGSGQVSSLISSNAGNNGASDTPHLDVTWEALIPDVAKEFIDSKLQLSQKIVEQQSNEDPFDKEDLIMQQMLSIAFLIRFSYSSLCGYLVQVMDPLLEKYAHMQQLALADKSEETLNPLELIETQLAWLLYLIGGTVTARKMSSYKPDLDQYDGLLSAKALCVLRTNAMGPNLTPGTKRLVMAQLYFMSQYSRSFIIENVNFCAVVTEKISSIAGLKNAQDILTFFVDSAFSMLKNWPDEEELLKQCLGFLKDVQTGYNGSKLIQNVESVGIVLQSHTVEQFEFLRNPSDLHVIYYGFVSSLLFTETRFDMFPTFIDPFIQNLTFLSQKSAEALASPEFENPLVSLFQDLRGVVQSCVIALHFEQLFSELRPFFDTFVRIAMAWINSSLVFCSFLKLWIELSLNRSLRHSHNQNSANAVHLFRTTAQVITSSSDHFILPSLPAFLAPEELFTRTYQPMSYLLKLLFNTLEGSYVPFGVCRYYNDSSLEDSVERALAMIISVPRRHFLAFPKLAKRSIRFLNSIFRAEIQTVLSVKTDVLFQVFERVEDALTSYNTILARSALEIIDSIFTYAFNHRERQDAALSNFFEVESQHPEFFGGLMSTMFSQVIKDEELQSYAPFPLFAMIKVHPELYQNFIQSISQSLPESESSIFQFQFGTQLLEGIPDSIQARNRDRFNINIHQLKKDWMRLLPS</sequence>
<keyword evidence="7" id="KW-0539">Nucleus</keyword>
<organism evidence="9 10">
    <name type="scientific">Blattamonas nauphoetae</name>
    <dbReference type="NCBI Taxonomy" id="2049346"/>
    <lineage>
        <taxon>Eukaryota</taxon>
        <taxon>Metamonada</taxon>
        <taxon>Preaxostyla</taxon>
        <taxon>Oxymonadida</taxon>
        <taxon>Blattamonas</taxon>
    </lineage>
</organism>
<dbReference type="PROSITE" id="PS50166">
    <property type="entry name" value="IMPORTIN_B_NT"/>
    <property type="match status" value="1"/>
</dbReference>
<evidence type="ECO:0000256" key="7">
    <source>
        <dbReference type="ARBA" id="ARBA00023242"/>
    </source>
</evidence>
<keyword evidence="6" id="KW-0653">Protein transport</keyword>
<dbReference type="InterPro" id="IPR057947">
    <property type="entry name" value="TPR_XPO7/RBP17"/>
</dbReference>
<dbReference type="PANTHER" id="PTHR12596">
    <property type="entry name" value="EXPORTIN 4,7-RELATED"/>
    <property type="match status" value="1"/>
</dbReference>
<gene>
    <name evidence="9" type="ORF">BLNAU_3708</name>
</gene>
<comment type="similarity">
    <text evidence="3">Belongs to the exportin family.</text>
</comment>
<evidence type="ECO:0000256" key="4">
    <source>
        <dbReference type="ARBA" id="ARBA00022448"/>
    </source>
</evidence>
<evidence type="ECO:0000256" key="5">
    <source>
        <dbReference type="ARBA" id="ARBA00022490"/>
    </source>
</evidence>
<dbReference type="InterPro" id="IPR011989">
    <property type="entry name" value="ARM-like"/>
</dbReference>
<protein>
    <submittedName>
        <fullName evidence="9">Ran-binding protein</fullName>
    </submittedName>
</protein>
<evidence type="ECO:0000313" key="10">
    <source>
        <dbReference type="Proteomes" id="UP001281761"/>
    </source>
</evidence>
<comment type="subcellular location">
    <subcellularLocation>
        <location evidence="2">Cytoplasm</location>
    </subcellularLocation>
    <subcellularLocation>
        <location evidence="1">Nucleus</location>
    </subcellularLocation>
</comment>
<comment type="caution">
    <text evidence="9">The sequence shown here is derived from an EMBL/GenBank/DDBJ whole genome shotgun (WGS) entry which is preliminary data.</text>
</comment>
<evidence type="ECO:0000313" key="9">
    <source>
        <dbReference type="EMBL" id="KAK2961262.1"/>
    </source>
</evidence>
<proteinExistence type="inferred from homology"/>
<dbReference type="InterPro" id="IPR044189">
    <property type="entry name" value="XPO4/7-like"/>
</dbReference>
<dbReference type="InterPro" id="IPR001494">
    <property type="entry name" value="Importin-beta_N"/>
</dbReference>
<keyword evidence="4" id="KW-0813">Transport</keyword>
<accession>A0ABQ9YBX2</accession>
<dbReference type="Gene3D" id="1.25.10.10">
    <property type="entry name" value="Leucine-rich Repeat Variant"/>
    <property type="match status" value="1"/>
</dbReference>
<evidence type="ECO:0000259" key="8">
    <source>
        <dbReference type="PROSITE" id="PS50166"/>
    </source>
</evidence>
<dbReference type="SUPFAM" id="SSF48371">
    <property type="entry name" value="ARM repeat"/>
    <property type="match status" value="1"/>
</dbReference>
<dbReference type="Pfam" id="PF25795">
    <property type="entry name" value="TPR_XPO7"/>
    <property type="match status" value="1"/>
</dbReference>
<dbReference type="PANTHER" id="PTHR12596:SF2">
    <property type="entry name" value="EXPORTIN-7 ISOFORM X1"/>
    <property type="match status" value="1"/>
</dbReference>
<feature type="domain" description="Importin N-terminal" evidence="8">
    <location>
        <begin position="28"/>
        <end position="94"/>
    </location>
</feature>
<name>A0ABQ9YBX2_9EUKA</name>
<evidence type="ECO:0000256" key="1">
    <source>
        <dbReference type="ARBA" id="ARBA00004123"/>
    </source>
</evidence>
<reference evidence="9 10" key="1">
    <citation type="journal article" date="2022" name="bioRxiv">
        <title>Genomics of Preaxostyla Flagellates Illuminates Evolutionary Transitions and the Path Towards Mitochondrial Loss.</title>
        <authorList>
            <person name="Novak L.V.F."/>
            <person name="Treitli S.C."/>
            <person name="Pyrih J."/>
            <person name="Halakuc P."/>
            <person name="Pipaliya S.V."/>
            <person name="Vacek V."/>
            <person name="Brzon O."/>
            <person name="Soukal P."/>
            <person name="Eme L."/>
            <person name="Dacks J.B."/>
            <person name="Karnkowska A."/>
            <person name="Elias M."/>
            <person name="Hampl V."/>
        </authorList>
    </citation>
    <scope>NUCLEOTIDE SEQUENCE [LARGE SCALE GENOMIC DNA]</scope>
    <source>
        <strain evidence="9">NAU3</strain>
        <tissue evidence="9">Gut</tissue>
    </source>
</reference>
<dbReference type="InterPro" id="IPR016024">
    <property type="entry name" value="ARM-type_fold"/>
</dbReference>
<keyword evidence="10" id="KW-1185">Reference proteome</keyword>